<dbReference type="AlphaFoldDB" id="A0A6J4R9V9"/>
<name>A0A6J4R9V9_9ACTN</name>
<proteinExistence type="predicted"/>
<sequence>MKRAATFLAEGNEPATAPLLALGTDDTGLPRALARRNSASSRSTLVRQWE</sequence>
<gene>
    <name evidence="1" type="ORF">AVDCRST_MAG12-519</name>
</gene>
<accession>A0A6J4R9V9</accession>
<evidence type="ECO:0000313" key="1">
    <source>
        <dbReference type="EMBL" id="CAA9468182.1"/>
    </source>
</evidence>
<organism evidence="1">
    <name type="scientific">uncultured Rubrobacteraceae bacterium</name>
    <dbReference type="NCBI Taxonomy" id="349277"/>
    <lineage>
        <taxon>Bacteria</taxon>
        <taxon>Bacillati</taxon>
        <taxon>Actinomycetota</taxon>
        <taxon>Rubrobacteria</taxon>
        <taxon>Rubrobacterales</taxon>
        <taxon>Rubrobacteraceae</taxon>
        <taxon>environmental samples</taxon>
    </lineage>
</organism>
<reference evidence="1" key="1">
    <citation type="submission" date="2020-02" db="EMBL/GenBank/DDBJ databases">
        <authorList>
            <person name="Meier V. D."/>
        </authorList>
    </citation>
    <scope>NUCLEOTIDE SEQUENCE</scope>
    <source>
        <strain evidence="1">AVDCRST_MAG12</strain>
    </source>
</reference>
<dbReference type="EMBL" id="CADCVK010000091">
    <property type="protein sequence ID" value="CAA9468182.1"/>
    <property type="molecule type" value="Genomic_DNA"/>
</dbReference>
<protein>
    <submittedName>
        <fullName evidence="1">Uncharacterized protein</fullName>
    </submittedName>
</protein>